<feature type="binding site" evidence="9">
    <location>
        <position position="264"/>
    </location>
    <ligand>
        <name>substrate</name>
    </ligand>
</feature>
<comment type="cofactor">
    <cofactor evidence="10">
        <name>Zn(2+)</name>
        <dbReference type="ChEBI" id="CHEBI:29105"/>
    </cofactor>
    <text evidence="10">Binds 1 zinc ion per subunit.</text>
</comment>
<dbReference type="GO" id="GO:0005829">
    <property type="term" value="C:cytosol"/>
    <property type="evidence" value="ECO:0007669"/>
    <property type="project" value="TreeGrafter"/>
</dbReference>
<dbReference type="InterPro" id="IPR012131">
    <property type="entry name" value="Hstdl_DH"/>
</dbReference>
<sequence>MTIRYLKHRAQTAADSTAPTVDVSAIVKGVIDDVRANGDMAVRKYSEKFDQWSPPSFKLSPADIEAALAACPQQTIDDIKEVQRNVRAFAQAQRDSIRDFEYEIQPFRGGTDGRKGVFLGQKNLPINSVGAYIPGGRYPLLASAHMTILTAKVAGVPHVVACTPPIAGQIPHATVAAMHLAGADEIHLLGGVQAVAAMAVGTESIGRVDFLAGPGNAFVAEGKRQLLGEVGIDLFAGPTEILIVADDTADPLTVATDLLSQAEHGPDTPAVLITTSERVGQATIRLIHELLPNLSTAALAGTSWAQFGEVLVVDSLDEAWRLADEYASEHVQILTQRPREALEKMTAYGALFLGEKTCVSYGDKVIGTNHVLPTKKAARYTGGLWVGKYLRTVTYQEVTNPSASGHLGRLCGRAARAERFEGHARSGDLRAQKYLGDSYAWIPTSDKASL</sequence>
<dbReference type="PIRSF" id="PIRSF000099">
    <property type="entry name" value="Histidinol_dh"/>
    <property type="match status" value="1"/>
</dbReference>
<reference evidence="12 13" key="1">
    <citation type="submission" date="2018-02" db="EMBL/GenBank/DDBJ databases">
        <title>The genomes of Aspergillus section Nigri reveals drivers in fungal speciation.</title>
        <authorList>
            <consortium name="DOE Joint Genome Institute"/>
            <person name="Vesth T.C."/>
            <person name="Nybo J."/>
            <person name="Theobald S."/>
            <person name="Brandl J."/>
            <person name="Frisvad J.C."/>
            <person name="Nielsen K.F."/>
            <person name="Lyhne E.K."/>
            <person name="Kogle M.E."/>
            <person name="Kuo A."/>
            <person name="Riley R."/>
            <person name="Clum A."/>
            <person name="Nolan M."/>
            <person name="Lipzen A."/>
            <person name="Salamov A."/>
            <person name="Henrissat B."/>
            <person name="Wiebenga A."/>
            <person name="De vries R.P."/>
            <person name="Grigoriev I.V."/>
            <person name="Mortensen U.H."/>
            <person name="Andersen M.R."/>
            <person name="Baker S.E."/>
        </authorList>
    </citation>
    <scope>NUCLEOTIDE SEQUENCE [LARGE SCALE GENOMIC DNA]</scope>
    <source>
        <strain evidence="12 13">CBS 707.79</strain>
    </source>
</reference>
<dbReference type="GO" id="GO:0051287">
    <property type="term" value="F:NAD binding"/>
    <property type="evidence" value="ECO:0007669"/>
    <property type="project" value="InterPro"/>
</dbReference>
<dbReference type="FunFam" id="3.40.50.1980:FF:000026">
    <property type="entry name" value="Histidinol dehydrogenase"/>
    <property type="match status" value="1"/>
</dbReference>
<protein>
    <recommendedName>
        <fullName evidence="6">Histidinol dehydrogenase</fullName>
        <shortName evidence="6">HDH</shortName>
        <ecNumber evidence="6">1.1.1.23</ecNumber>
    </recommendedName>
</protein>
<dbReference type="SUPFAM" id="SSF53720">
    <property type="entry name" value="ALDH-like"/>
    <property type="match status" value="1"/>
</dbReference>
<dbReference type="FunFam" id="3.40.50.1980:FF:000001">
    <property type="entry name" value="Histidinol dehydrogenase"/>
    <property type="match status" value="1"/>
</dbReference>
<evidence type="ECO:0000256" key="2">
    <source>
        <dbReference type="ARBA" id="ARBA00010178"/>
    </source>
</evidence>
<evidence type="ECO:0000313" key="13">
    <source>
        <dbReference type="Proteomes" id="UP000247810"/>
    </source>
</evidence>
<organism evidence="12 13">
    <name type="scientific">Aspergillus ellipticus CBS 707.79</name>
    <dbReference type="NCBI Taxonomy" id="1448320"/>
    <lineage>
        <taxon>Eukaryota</taxon>
        <taxon>Fungi</taxon>
        <taxon>Dikarya</taxon>
        <taxon>Ascomycota</taxon>
        <taxon>Pezizomycotina</taxon>
        <taxon>Eurotiomycetes</taxon>
        <taxon>Eurotiomycetidae</taxon>
        <taxon>Eurotiales</taxon>
        <taxon>Aspergillaceae</taxon>
        <taxon>Aspergillus</taxon>
        <taxon>Aspergillus subgen. Circumdati</taxon>
    </lineage>
</organism>
<feature type="binding site" evidence="10">
    <location>
        <position position="264"/>
    </location>
    <ligand>
        <name>Zn(2+)</name>
        <dbReference type="ChEBI" id="CHEBI:29105"/>
    </ligand>
</feature>
<feature type="binding site" evidence="8">
    <location>
        <position position="132"/>
    </location>
    <ligand>
        <name>NAD(+)</name>
        <dbReference type="ChEBI" id="CHEBI:57540"/>
    </ligand>
</feature>
<dbReference type="AlphaFoldDB" id="A0A319EAD2"/>
<comment type="pathway">
    <text evidence="1 6">Amino-acid biosynthesis; L-histidine biosynthesis; L-histidine from 5-phospho-alpha-D-ribose 1-diphosphate: step 9/9.</text>
</comment>
<evidence type="ECO:0000256" key="8">
    <source>
        <dbReference type="PIRSR" id="PIRSR000099-2"/>
    </source>
</evidence>
<dbReference type="NCBIfam" id="TIGR00069">
    <property type="entry name" value="hisD"/>
    <property type="match status" value="1"/>
</dbReference>
<evidence type="ECO:0000256" key="11">
    <source>
        <dbReference type="RuleBase" id="RU004175"/>
    </source>
</evidence>
<feature type="binding site" evidence="10">
    <location>
        <position position="261"/>
    </location>
    <ligand>
        <name>Zn(2+)</name>
        <dbReference type="ChEBI" id="CHEBI:29105"/>
    </ligand>
</feature>
<dbReference type="PRINTS" id="PR00083">
    <property type="entry name" value="HOLDHDRGNASE"/>
</dbReference>
<feature type="binding site" evidence="9">
    <location>
        <position position="261"/>
    </location>
    <ligand>
        <name>substrate</name>
    </ligand>
</feature>
<keyword evidence="4 10" id="KW-0862">Zinc</keyword>
<feature type="binding site" evidence="10">
    <location>
        <position position="423"/>
    </location>
    <ligand>
        <name>Zn(2+)</name>
        <dbReference type="ChEBI" id="CHEBI:29105"/>
    </ligand>
</feature>
<proteinExistence type="inferred from homology"/>
<feature type="binding site" evidence="9">
    <location>
        <position position="330"/>
    </location>
    <ligand>
        <name>substrate</name>
    </ligand>
</feature>
<evidence type="ECO:0000256" key="5">
    <source>
        <dbReference type="ARBA" id="ARBA00023002"/>
    </source>
</evidence>
<feature type="binding site" evidence="9">
    <location>
        <position position="239"/>
    </location>
    <ligand>
        <name>substrate</name>
    </ligand>
</feature>
<dbReference type="PANTHER" id="PTHR21256:SF14">
    <property type="entry name" value="HISTIDINOL DEHYDROGENASE"/>
    <property type="match status" value="1"/>
</dbReference>
<feature type="active site" description="Proton acceptor" evidence="7">
    <location>
        <position position="330"/>
    </location>
</feature>
<dbReference type="UniPathway" id="UPA00031">
    <property type="reaction ID" value="UER00014"/>
</dbReference>
<evidence type="ECO:0000256" key="3">
    <source>
        <dbReference type="ARBA" id="ARBA00022723"/>
    </source>
</evidence>
<gene>
    <name evidence="12" type="ORF">BO71DRAFT_392302</name>
</gene>
<dbReference type="CDD" id="cd06572">
    <property type="entry name" value="Histidinol_dh"/>
    <property type="match status" value="1"/>
</dbReference>
<dbReference type="InterPro" id="IPR001692">
    <property type="entry name" value="Histidinol_DH_CS"/>
</dbReference>
<dbReference type="Gene3D" id="3.40.50.1980">
    <property type="entry name" value="Nitrogenase molybdenum iron protein domain"/>
    <property type="match status" value="2"/>
</dbReference>
<keyword evidence="3 10" id="KW-0479">Metal-binding</keyword>
<dbReference type="Pfam" id="PF00815">
    <property type="entry name" value="Histidinol_dh"/>
    <property type="match status" value="1"/>
</dbReference>
<keyword evidence="6" id="KW-0368">Histidine biosynthesis</keyword>
<dbReference type="Proteomes" id="UP000247810">
    <property type="component" value="Unassembled WGS sequence"/>
</dbReference>
<evidence type="ECO:0000256" key="10">
    <source>
        <dbReference type="PIRSR" id="PIRSR000099-4"/>
    </source>
</evidence>
<accession>A0A319EAD2</accession>
<evidence type="ECO:0000256" key="1">
    <source>
        <dbReference type="ARBA" id="ARBA00004940"/>
    </source>
</evidence>
<feature type="binding site" evidence="8">
    <location>
        <position position="216"/>
    </location>
    <ligand>
        <name>NAD(+)</name>
        <dbReference type="ChEBI" id="CHEBI:57540"/>
    </ligand>
</feature>
<keyword evidence="6 8" id="KW-0520">NAD</keyword>
<name>A0A319EAD2_9EURO</name>
<dbReference type="EC" id="1.1.1.23" evidence="6"/>
<evidence type="ECO:0000256" key="7">
    <source>
        <dbReference type="PIRSR" id="PIRSR000099-1"/>
    </source>
</evidence>
<feature type="binding site" evidence="8">
    <location>
        <position position="193"/>
    </location>
    <ligand>
        <name>NAD(+)</name>
        <dbReference type="ChEBI" id="CHEBI:57540"/>
    </ligand>
</feature>
<dbReference type="OrthoDB" id="1703565at2759"/>
<dbReference type="InterPro" id="IPR022695">
    <property type="entry name" value="Histidinol_DH_monofunct"/>
</dbReference>
<dbReference type="GO" id="GO:0004399">
    <property type="term" value="F:histidinol dehydrogenase activity"/>
    <property type="evidence" value="ECO:0007669"/>
    <property type="project" value="UniProtKB-UniRule"/>
</dbReference>
<evidence type="ECO:0000313" key="12">
    <source>
        <dbReference type="EMBL" id="PYH88042.1"/>
    </source>
</evidence>
<keyword evidence="6" id="KW-0028">Amino-acid biosynthesis</keyword>
<evidence type="ECO:0000256" key="6">
    <source>
        <dbReference type="PIRNR" id="PIRNR000099"/>
    </source>
</evidence>
<comment type="similarity">
    <text evidence="2 6 11">Belongs to the histidinol dehydrogenase family.</text>
</comment>
<feature type="binding site" evidence="9">
    <location>
        <position position="423"/>
    </location>
    <ligand>
        <name>substrate</name>
    </ligand>
</feature>
<evidence type="ECO:0000256" key="9">
    <source>
        <dbReference type="PIRSR" id="PIRSR000099-3"/>
    </source>
</evidence>
<feature type="binding site" evidence="9">
    <location>
        <position position="363"/>
    </location>
    <ligand>
        <name>substrate</name>
    </ligand>
</feature>
<dbReference type="PROSITE" id="PS00611">
    <property type="entry name" value="HISOL_DEHYDROGENASE"/>
    <property type="match status" value="1"/>
</dbReference>
<dbReference type="GO" id="GO:0046872">
    <property type="term" value="F:metal ion binding"/>
    <property type="evidence" value="ECO:0007669"/>
    <property type="project" value="UniProtKB-KW"/>
</dbReference>
<dbReference type="Gene3D" id="1.20.5.1300">
    <property type="match status" value="1"/>
</dbReference>
<comment type="catalytic activity">
    <reaction evidence="6">
        <text>L-histidinol + 2 NAD(+) + H2O = L-histidine + 2 NADH + 3 H(+)</text>
        <dbReference type="Rhea" id="RHEA:20641"/>
        <dbReference type="ChEBI" id="CHEBI:15377"/>
        <dbReference type="ChEBI" id="CHEBI:15378"/>
        <dbReference type="ChEBI" id="CHEBI:57540"/>
        <dbReference type="ChEBI" id="CHEBI:57595"/>
        <dbReference type="ChEBI" id="CHEBI:57699"/>
        <dbReference type="ChEBI" id="CHEBI:57945"/>
        <dbReference type="EC" id="1.1.1.23"/>
    </reaction>
</comment>
<dbReference type="GO" id="GO:0000105">
    <property type="term" value="P:L-histidine biosynthetic process"/>
    <property type="evidence" value="ECO:0007669"/>
    <property type="project" value="UniProtKB-UniRule"/>
</dbReference>
<dbReference type="VEuPathDB" id="FungiDB:BO71DRAFT_392302"/>
<dbReference type="EMBL" id="KZ826134">
    <property type="protein sequence ID" value="PYH88042.1"/>
    <property type="molecule type" value="Genomic_DNA"/>
</dbReference>
<keyword evidence="5 6" id="KW-0560">Oxidoreductase</keyword>
<feature type="active site" description="Proton acceptor" evidence="7">
    <location>
        <position position="329"/>
    </location>
</feature>
<comment type="function">
    <text evidence="6">Catalyzes the sequential NAD-dependent oxidations of L-histidinol to L-histidinaldehyde and then to L-histidine.</text>
</comment>
<dbReference type="STRING" id="1448320.A0A319EAD2"/>
<dbReference type="InterPro" id="IPR016161">
    <property type="entry name" value="Ald_DH/histidinol_DH"/>
</dbReference>
<evidence type="ECO:0000256" key="4">
    <source>
        <dbReference type="ARBA" id="ARBA00022833"/>
    </source>
</evidence>
<feature type="binding site" evidence="10">
    <location>
        <position position="363"/>
    </location>
    <ligand>
        <name>Zn(2+)</name>
        <dbReference type="ChEBI" id="CHEBI:29105"/>
    </ligand>
</feature>
<keyword evidence="13" id="KW-1185">Reference proteome</keyword>
<feature type="binding site" evidence="9">
    <location>
        <position position="418"/>
    </location>
    <ligand>
        <name>substrate</name>
    </ligand>
</feature>
<dbReference type="PANTHER" id="PTHR21256">
    <property type="entry name" value="HISTIDINOL DEHYDROGENASE HDH"/>
    <property type="match status" value="1"/>
</dbReference>